<dbReference type="AlphaFoldDB" id="A0A9E3HEY9"/>
<evidence type="ECO:0000313" key="3">
    <source>
        <dbReference type="Proteomes" id="UP000813215"/>
    </source>
</evidence>
<dbReference type="Proteomes" id="UP000813215">
    <property type="component" value="Unassembled WGS sequence"/>
</dbReference>
<name>A0A9E3HEY9_9NOST</name>
<dbReference type="InterPro" id="IPR038546">
    <property type="entry name" value="Hen1_N_sf"/>
</dbReference>
<dbReference type="EMBL" id="JAHHHW010000154">
    <property type="protein sequence ID" value="MBW4435186.1"/>
    <property type="molecule type" value="Genomic_DNA"/>
</dbReference>
<reference evidence="2" key="2">
    <citation type="journal article" date="2022" name="Microbiol. Resour. Announc.">
        <title>Metagenome Sequencing to Explore Phylogenomics of Terrestrial Cyanobacteria.</title>
        <authorList>
            <person name="Ward R.D."/>
            <person name="Stajich J.E."/>
            <person name="Johansen J.R."/>
            <person name="Huntemann M."/>
            <person name="Clum A."/>
            <person name="Foster B."/>
            <person name="Foster B."/>
            <person name="Roux S."/>
            <person name="Palaniappan K."/>
            <person name="Varghese N."/>
            <person name="Mukherjee S."/>
            <person name="Reddy T.B.K."/>
            <person name="Daum C."/>
            <person name="Copeland A."/>
            <person name="Chen I.A."/>
            <person name="Ivanova N.N."/>
            <person name="Kyrpides N.C."/>
            <person name="Shapiro N."/>
            <person name="Eloe-Fadrosh E.A."/>
            <person name="Pietrasiak N."/>
        </authorList>
    </citation>
    <scope>NUCLEOTIDE SEQUENCE</scope>
    <source>
        <strain evidence="2">HA4357-MV3</strain>
    </source>
</reference>
<dbReference type="Gene3D" id="3.30.1610.20">
    <property type="entry name" value="Hen1, N-terminal domain"/>
    <property type="match status" value="1"/>
</dbReference>
<proteinExistence type="predicted"/>
<comment type="caution">
    <text evidence="2">The sequence shown here is derived from an EMBL/GenBank/DDBJ whole genome shotgun (WGS) entry which is preliminary data.</text>
</comment>
<sequence length="224" mass="25622">MLLTISTTHQPATELGYLLHKHPDICQSFTFPFGQAHVFYPEADIQRCTAALLLEINPVKLAQRRGSSTEQYLSDRPYVASSFLSVAIAQVFNTTLTTPSQERLKLAQTPIPLVARLSVVPCRDGEGLLRQLFEPLGYSVSTTGHLLDEKFPEWGQSHYYTVELHHTLTLADLLSHIYVLIPVFDDDKYYWMNDEEVEKLLRHGESWLNTHPARKQIIKGYLKR</sequence>
<dbReference type="Pfam" id="PF12623">
    <property type="entry name" value="Hen1_L"/>
    <property type="match status" value="1"/>
</dbReference>
<accession>A0A9E3HEY9</accession>
<dbReference type="InterPro" id="IPR024740">
    <property type="entry name" value="Hen1_N"/>
</dbReference>
<evidence type="ECO:0000313" key="2">
    <source>
        <dbReference type="EMBL" id="MBW4435186.1"/>
    </source>
</evidence>
<protein>
    <submittedName>
        <fullName evidence="2">3' terminal RNA ribose 2'-O-methyltransferase Hen1</fullName>
    </submittedName>
</protein>
<organism evidence="2 3">
    <name type="scientific">Pelatocladus maniniholoensis HA4357-MV3</name>
    <dbReference type="NCBI Taxonomy" id="1117104"/>
    <lineage>
        <taxon>Bacteria</taxon>
        <taxon>Bacillati</taxon>
        <taxon>Cyanobacteriota</taxon>
        <taxon>Cyanophyceae</taxon>
        <taxon>Nostocales</taxon>
        <taxon>Nostocaceae</taxon>
        <taxon>Pelatocladus</taxon>
    </lineage>
</organism>
<evidence type="ECO:0000259" key="1">
    <source>
        <dbReference type="Pfam" id="PF12623"/>
    </source>
</evidence>
<gene>
    <name evidence="2" type="ORF">KME28_26610</name>
</gene>
<reference evidence="2" key="1">
    <citation type="submission" date="2021-05" db="EMBL/GenBank/DDBJ databases">
        <authorList>
            <person name="Pietrasiak N."/>
            <person name="Ward R."/>
            <person name="Stajich J.E."/>
            <person name="Kurbessoian T."/>
        </authorList>
    </citation>
    <scope>NUCLEOTIDE SEQUENCE</scope>
    <source>
        <strain evidence="2">HA4357-MV3</strain>
    </source>
</reference>
<feature type="domain" description="Hen1 N-terminal" evidence="1">
    <location>
        <begin position="1"/>
        <end position="224"/>
    </location>
</feature>